<evidence type="ECO:0000256" key="4">
    <source>
        <dbReference type="SAM" id="MobiDB-lite"/>
    </source>
</evidence>
<dbReference type="PANTHER" id="PTHR45648:SF7">
    <property type="entry name" value="OS12G0126100 PROTEIN"/>
    <property type="match status" value="1"/>
</dbReference>
<feature type="region of interest" description="Disordered" evidence="4">
    <location>
        <begin position="1"/>
        <end position="29"/>
    </location>
</feature>
<dbReference type="Proteomes" id="UP001202328">
    <property type="component" value="Unassembled WGS sequence"/>
</dbReference>
<keyword evidence="3" id="KW-0443">Lipid metabolism</keyword>
<organism evidence="5 6">
    <name type="scientific">Papaver atlanticum</name>
    <dbReference type="NCBI Taxonomy" id="357466"/>
    <lineage>
        <taxon>Eukaryota</taxon>
        <taxon>Viridiplantae</taxon>
        <taxon>Streptophyta</taxon>
        <taxon>Embryophyta</taxon>
        <taxon>Tracheophyta</taxon>
        <taxon>Spermatophyta</taxon>
        <taxon>Magnoliopsida</taxon>
        <taxon>Ranunculales</taxon>
        <taxon>Papaveraceae</taxon>
        <taxon>Papaveroideae</taxon>
        <taxon>Papaver</taxon>
    </lineage>
</organism>
<comment type="similarity">
    <text evidence="1">Belongs to the 'GDSL' lipolytic enzyme family.</text>
</comment>
<keyword evidence="3" id="KW-0442">Lipid degradation</keyword>
<evidence type="ECO:0000256" key="3">
    <source>
        <dbReference type="ARBA" id="ARBA00022963"/>
    </source>
</evidence>
<proteinExistence type="inferred from homology"/>
<dbReference type="GO" id="GO:0016788">
    <property type="term" value="F:hydrolase activity, acting on ester bonds"/>
    <property type="evidence" value="ECO:0007669"/>
    <property type="project" value="InterPro"/>
</dbReference>
<accession>A0AAD4S4Z3</accession>
<protein>
    <submittedName>
        <fullName evidence="5">Uncharacterized protein</fullName>
    </submittedName>
</protein>
<dbReference type="AlphaFoldDB" id="A0AAD4S4Z3"/>
<keyword evidence="6" id="KW-1185">Reference proteome</keyword>
<keyword evidence="2" id="KW-0378">Hydrolase</keyword>
<dbReference type="Gene3D" id="3.40.50.1110">
    <property type="entry name" value="SGNH hydrolase"/>
    <property type="match status" value="2"/>
</dbReference>
<gene>
    <name evidence="5" type="ORF">MKW98_008648</name>
</gene>
<evidence type="ECO:0000256" key="2">
    <source>
        <dbReference type="ARBA" id="ARBA00022801"/>
    </source>
</evidence>
<dbReference type="InterPro" id="IPR051058">
    <property type="entry name" value="GDSL_Est/Lipase"/>
</dbReference>
<evidence type="ECO:0000313" key="6">
    <source>
        <dbReference type="Proteomes" id="UP001202328"/>
    </source>
</evidence>
<dbReference type="InterPro" id="IPR001087">
    <property type="entry name" value="GDSL"/>
</dbReference>
<dbReference type="PANTHER" id="PTHR45648">
    <property type="entry name" value="GDSL LIPASE/ACYLHYDROLASE FAMILY PROTEIN (AFU_ORTHOLOGUE AFUA_4G14700)"/>
    <property type="match status" value="1"/>
</dbReference>
<dbReference type="Pfam" id="PF00657">
    <property type="entry name" value="Lipase_GDSL"/>
    <property type="match status" value="2"/>
</dbReference>
<comment type="caution">
    <text evidence="5">The sequence shown here is derived from an EMBL/GenBank/DDBJ whole genome shotgun (WGS) entry which is preliminary data.</text>
</comment>
<dbReference type="EMBL" id="JAJJMB010014087">
    <property type="protein sequence ID" value="KAI3862808.1"/>
    <property type="molecule type" value="Genomic_DNA"/>
</dbReference>
<sequence>MGDSSVSCGDGGRNPPFSSSSDIGSRNSKNSSKVSSFFIMGDSSVSCGDGGHNPFYSLLRPNTSLFPCNGPQTRLLPDFLAEKMGLPRIPAFHADNGTIEGLENGINFGSTQVTILSSRRLGFHGLNQQLRQAYETLQLLQLQLGQDKAQEVIESSVLYLSLGKDDYINLLHPDSSGARHRFSKEVFTQILVNRMIRVVKDLYNANVKKIVCMGIGPLGCAPCTLWESSRDNDSHHPSHTSSNSGAGSGWQDCMEDVNDLVLEYNALLSERLLDLNFEFPDAQIIFCDVCQAMMDIISFPRRYAEKMGLPRIPAFHADNGTIEGLENGINFGSTQATILSSGRLGFHGLNQQLCQAYETLQLLQLQLGQDKAQEVIESSVLYLSLGKDDYINFLHPDSSGVRHRFSKEVFTQILVNQMIWVVKDLYNANVKKIVCMGIGPLRCAPRTLWESSRDNGSHHPSHTSSNSGAGSGWQDCMEDVNDLVLEYNALLSERLLDLNFEFPDAQIIFCDAYQAMMDIISFPRLYGFENVNRSCRGSGRYGGMVGCQAIEMACDEPLTPCLVGLPQSYTSCALIAC</sequence>
<reference evidence="5" key="1">
    <citation type="submission" date="2022-04" db="EMBL/GenBank/DDBJ databases">
        <title>A functionally conserved STORR gene fusion in Papaver species that diverged 16.8 million years ago.</title>
        <authorList>
            <person name="Catania T."/>
        </authorList>
    </citation>
    <scope>NUCLEOTIDE SEQUENCE</scope>
    <source>
        <strain evidence="5">S-188037</strain>
    </source>
</reference>
<evidence type="ECO:0000256" key="1">
    <source>
        <dbReference type="ARBA" id="ARBA00008668"/>
    </source>
</evidence>
<dbReference type="GO" id="GO:0016042">
    <property type="term" value="P:lipid catabolic process"/>
    <property type="evidence" value="ECO:0007669"/>
    <property type="project" value="UniProtKB-KW"/>
</dbReference>
<feature type="region of interest" description="Disordered" evidence="4">
    <location>
        <begin position="452"/>
        <end position="471"/>
    </location>
</feature>
<dbReference type="InterPro" id="IPR036514">
    <property type="entry name" value="SGNH_hydro_sf"/>
</dbReference>
<evidence type="ECO:0000313" key="5">
    <source>
        <dbReference type="EMBL" id="KAI3862808.1"/>
    </source>
</evidence>
<name>A0AAD4S4Z3_9MAGN</name>